<keyword evidence="4 5" id="KW-0648">Protein biosynthesis</keyword>
<dbReference type="RefSeq" id="WP_048569455.1">
    <property type="nucleotide sequence ID" value="NZ_LFVU01000003.1"/>
</dbReference>
<dbReference type="EMBL" id="LFVU01000003">
    <property type="protein sequence ID" value="KMT23081.1"/>
    <property type="molecule type" value="Genomic_DNA"/>
</dbReference>
<dbReference type="InterPro" id="IPR023584">
    <property type="entry name" value="Ribosome_recyc_fac_dom"/>
</dbReference>
<evidence type="ECO:0000256" key="5">
    <source>
        <dbReference type="HAMAP-Rule" id="MF_00040"/>
    </source>
</evidence>
<dbReference type="NCBIfam" id="TIGR00496">
    <property type="entry name" value="frr"/>
    <property type="match status" value="1"/>
</dbReference>
<dbReference type="FunFam" id="1.10.132.20:FF:000001">
    <property type="entry name" value="Ribosome-recycling factor"/>
    <property type="match status" value="1"/>
</dbReference>
<dbReference type="Pfam" id="PF01765">
    <property type="entry name" value="RRF"/>
    <property type="match status" value="1"/>
</dbReference>
<gene>
    <name evidence="5 7" type="primary">frr</name>
    <name evidence="7" type="ORF">CLCY_7c01280</name>
</gene>
<dbReference type="HAMAP" id="MF_00040">
    <property type="entry name" value="RRF"/>
    <property type="match status" value="1"/>
</dbReference>
<dbReference type="InterPro" id="IPR002661">
    <property type="entry name" value="Ribosome_recyc_fac"/>
</dbReference>
<dbReference type="PANTHER" id="PTHR20982:SF3">
    <property type="entry name" value="MITOCHONDRIAL RIBOSOME RECYCLING FACTOR PSEUDO 1"/>
    <property type="match status" value="1"/>
</dbReference>
<reference evidence="7 8" key="1">
    <citation type="submission" date="2015-06" db="EMBL/GenBank/DDBJ databases">
        <title>Draft genome sequence of the purine-degrading Clostridium cylindrosporum HC-1 (DSM 605).</title>
        <authorList>
            <person name="Poehlein A."/>
            <person name="Schiel-Bengelsdorf B."/>
            <person name="Bengelsdorf F."/>
            <person name="Daniel R."/>
            <person name="Duerre P."/>
        </authorList>
    </citation>
    <scope>NUCLEOTIDE SEQUENCE [LARGE SCALE GENOMIC DNA]</scope>
    <source>
        <strain evidence="7 8">DSM 605</strain>
    </source>
</reference>
<keyword evidence="3 5" id="KW-0963">Cytoplasm</keyword>
<evidence type="ECO:0000259" key="6">
    <source>
        <dbReference type="Pfam" id="PF01765"/>
    </source>
</evidence>
<evidence type="ECO:0000256" key="1">
    <source>
        <dbReference type="ARBA" id="ARBA00004496"/>
    </source>
</evidence>
<accession>A0A0J8G629</accession>
<evidence type="ECO:0000256" key="3">
    <source>
        <dbReference type="ARBA" id="ARBA00022490"/>
    </source>
</evidence>
<evidence type="ECO:0000313" key="7">
    <source>
        <dbReference type="EMBL" id="KMT23081.1"/>
    </source>
</evidence>
<evidence type="ECO:0000313" key="8">
    <source>
        <dbReference type="Proteomes" id="UP000036756"/>
    </source>
</evidence>
<comment type="subcellular location">
    <subcellularLocation>
        <location evidence="1 5">Cytoplasm</location>
    </subcellularLocation>
</comment>
<dbReference type="Gene3D" id="3.30.1360.40">
    <property type="match status" value="1"/>
</dbReference>
<sequence>MIKEVISASEDKMKKSIEVLSKELQGLKAGRANPSMLDRVVVDYYGTPTPISGLASVSTPEARMIVIQPWDKSAMKEIEKAIQKSDLGLNPTNDGQVIRLLVPELTEETRKNLVKVVKKNGEDAKVAIRSIRRDANDKLKALKKEGASEDEVKSAEEVIQKKTDSFVKEIDRLVDAKEKEILTV</sequence>
<dbReference type="GO" id="GO:0006415">
    <property type="term" value="P:translational termination"/>
    <property type="evidence" value="ECO:0007669"/>
    <property type="project" value="UniProtKB-UniRule"/>
</dbReference>
<comment type="caution">
    <text evidence="7">The sequence shown here is derived from an EMBL/GenBank/DDBJ whole genome shotgun (WGS) entry which is preliminary data.</text>
</comment>
<comment type="function">
    <text evidence="5">Responsible for the release of ribosomes from messenger RNA at the termination of protein biosynthesis. May increase the efficiency of translation by recycling ribosomes from one round of translation to another.</text>
</comment>
<dbReference type="InterPro" id="IPR036191">
    <property type="entry name" value="RRF_sf"/>
</dbReference>
<dbReference type="PATRIC" id="fig|1121307.3.peg.2411"/>
<dbReference type="PANTHER" id="PTHR20982">
    <property type="entry name" value="RIBOSOME RECYCLING FACTOR"/>
    <property type="match status" value="1"/>
</dbReference>
<dbReference type="GO" id="GO:0005737">
    <property type="term" value="C:cytoplasm"/>
    <property type="evidence" value="ECO:0007669"/>
    <property type="project" value="UniProtKB-SubCell"/>
</dbReference>
<organism evidence="7 8">
    <name type="scientific">Clostridium cylindrosporum DSM 605</name>
    <dbReference type="NCBI Taxonomy" id="1121307"/>
    <lineage>
        <taxon>Bacteria</taxon>
        <taxon>Bacillati</taxon>
        <taxon>Bacillota</taxon>
        <taxon>Clostridia</taxon>
        <taxon>Eubacteriales</taxon>
        <taxon>Clostridiaceae</taxon>
        <taxon>Clostridium</taxon>
    </lineage>
</organism>
<dbReference type="OrthoDB" id="9804006at2"/>
<dbReference type="GO" id="GO:0043023">
    <property type="term" value="F:ribosomal large subunit binding"/>
    <property type="evidence" value="ECO:0007669"/>
    <property type="project" value="TreeGrafter"/>
</dbReference>
<name>A0A0J8G629_CLOCY</name>
<comment type="similarity">
    <text evidence="2 5">Belongs to the RRF family.</text>
</comment>
<dbReference type="FunFam" id="3.30.1360.40:FF:000001">
    <property type="entry name" value="Ribosome-recycling factor"/>
    <property type="match status" value="1"/>
</dbReference>
<protein>
    <recommendedName>
        <fullName evidence="5">Ribosome-recycling factor</fullName>
        <shortName evidence="5">RRF</shortName>
    </recommendedName>
    <alternativeName>
        <fullName evidence="5">Ribosome-releasing factor</fullName>
    </alternativeName>
</protein>
<dbReference type="SUPFAM" id="SSF55194">
    <property type="entry name" value="Ribosome recycling factor, RRF"/>
    <property type="match status" value="1"/>
</dbReference>
<dbReference type="AlphaFoldDB" id="A0A0J8G629"/>
<keyword evidence="8" id="KW-1185">Reference proteome</keyword>
<proteinExistence type="inferred from homology"/>
<dbReference type="STRING" id="1121307.CLCY_7c01280"/>
<dbReference type="CDD" id="cd00520">
    <property type="entry name" value="RRF"/>
    <property type="match status" value="1"/>
</dbReference>
<dbReference type="Gene3D" id="1.10.132.20">
    <property type="entry name" value="Ribosome-recycling factor"/>
    <property type="match status" value="1"/>
</dbReference>
<evidence type="ECO:0000256" key="2">
    <source>
        <dbReference type="ARBA" id="ARBA00005912"/>
    </source>
</evidence>
<evidence type="ECO:0000256" key="4">
    <source>
        <dbReference type="ARBA" id="ARBA00022917"/>
    </source>
</evidence>
<dbReference type="Proteomes" id="UP000036756">
    <property type="component" value="Unassembled WGS sequence"/>
</dbReference>
<feature type="domain" description="Ribosome recycling factor" evidence="6">
    <location>
        <begin position="20"/>
        <end position="182"/>
    </location>
</feature>